<dbReference type="InterPro" id="IPR036182">
    <property type="entry name" value="PCuAC_sf"/>
</dbReference>
<accession>A0ABS3ZEA0</accession>
<keyword evidence="3" id="KW-1185">Reference proteome</keyword>
<dbReference type="Gene3D" id="2.60.40.1890">
    <property type="entry name" value="PCu(A)C copper chaperone"/>
    <property type="match status" value="1"/>
</dbReference>
<evidence type="ECO:0000313" key="2">
    <source>
        <dbReference type="EMBL" id="MBP0050012.1"/>
    </source>
</evidence>
<name>A0ABS3ZEA0_9GAMM</name>
<keyword evidence="1" id="KW-0732">Signal</keyword>
<dbReference type="RefSeq" id="WP_209288695.1">
    <property type="nucleotide sequence ID" value="NZ_JACVEW010000031.1"/>
</dbReference>
<dbReference type="SUPFAM" id="SSF110087">
    <property type="entry name" value="DR1885-like metal-binding protein"/>
    <property type="match status" value="1"/>
</dbReference>
<reference evidence="2 3" key="1">
    <citation type="submission" date="2020-09" db="EMBL/GenBank/DDBJ databases">
        <authorList>
            <person name="Tanuku N.R.S."/>
        </authorList>
    </citation>
    <scope>NUCLEOTIDE SEQUENCE [LARGE SCALE GENOMIC DNA]</scope>
    <source>
        <strain evidence="2 3">AK62</strain>
    </source>
</reference>
<gene>
    <name evidence="2" type="ORF">H9C73_14860</name>
</gene>
<dbReference type="PANTHER" id="PTHR36302:SF1">
    <property type="entry name" value="COPPER CHAPERONE PCU(A)C"/>
    <property type="match status" value="1"/>
</dbReference>
<dbReference type="InterPro" id="IPR058248">
    <property type="entry name" value="Lxx211020-like"/>
</dbReference>
<proteinExistence type="predicted"/>
<feature type="chain" id="PRO_5046307070" evidence="1">
    <location>
        <begin position="21"/>
        <end position="160"/>
    </location>
</feature>
<dbReference type="InterPro" id="IPR007410">
    <property type="entry name" value="LpqE-like"/>
</dbReference>
<feature type="signal peptide" evidence="1">
    <location>
        <begin position="1"/>
        <end position="20"/>
    </location>
</feature>
<dbReference type="Proteomes" id="UP000810171">
    <property type="component" value="Unassembled WGS sequence"/>
</dbReference>
<comment type="caution">
    <text evidence="2">The sequence shown here is derived from an EMBL/GenBank/DDBJ whole genome shotgun (WGS) entry which is preliminary data.</text>
</comment>
<dbReference type="PANTHER" id="PTHR36302">
    <property type="entry name" value="BLR7088 PROTEIN"/>
    <property type="match status" value="1"/>
</dbReference>
<evidence type="ECO:0000256" key="1">
    <source>
        <dbReference type="SAM" id="SignalP"/>
    </source>
</evidence>
<dbReference type="EMBL" id="JACVEW010000031">
    <property type="protein sequence ID" value="MBP0050012.1"/>
    <property type="molecule type" value="Genomic_DNA"/>
</dbReference>
<sequence length="160" mass="16997">MKHGIPALISALLMSSSVMAAEVEVQSPYARATAPGQMNSAAFMQLNNTGEPLKLVAASSPAAEVVELHTHTQDQGVMRMRRIDAIELPAGGTTELAPGGLHIMLIGLPKPLKEGSMIDLELTFDDGDSLEVEVPVKQVMPAGMQMKQGHGHVHGQKINQ</sequence>
<dbReference type="Pfam" id="PF04314">
    <property type="entry name" value="PCuAC"/>
    <property type="match status" value="1"/>
</dbReference>
<evidence type="ECO:0000313" key="3">
    <source>
        <dbReference type="Proteomes" id="UP000810171"/>
    </source>
</evidence>
<organism evidence="2 3">
    <name type="scientific">Marinobacterium alkalitolerans</name>
    <dbReference type="NCBI Taxonomy" id="1542925"/>
    <lineage>
        <taxon>Bacteria</taxon>
        <taxon>Pseudomonadati</taxon>
        <taxon>Pseudomonadota</taxon>
        <taxon>Gammaproteobacteria</taxon>
        <taxon>Oceanospirillales</taxon>
        <taxon>Oceanospirillaceae</taxon>
        <taxon>Marinobacterium</taxon>
    </lineage>
</organism>
<protein>
    <submittedName>
        <fullName evidence="2">Copper chaperone PCu(A)C</fullName>
    </submittedName>
</protein>